<gene>
    <name evidence="1" type="ORF">PCASD_06186</name>
</gene>
<dbReference type="Proteomes" id="UP000235392">
    <property type="component" value="Unassembled WGS sequence"/>
</dbReference>
<comment type="caution">
    <text evidence="1">The sequence shown here is derived from an EMBL/GenBank/DDBJ whole genome shotgun (WGS) entry which is preliminary data.</text>
</comment>
<protein>
    <submittedName>
        <fullName evidence="1">Uncharacterized protein</fullName>
    </submittedName>
</protein>
<sequence>MTQRRLTHWWSTALQTVVQPGAAVNTVGARCGIRPTVVQPTPIKGGGPVVYALASAQLHPHIAAVTTHTVDIPLVIANSVSLNSARTPWQDSIPESLNPYNDTPN</sequence>
<organism evidence="1 2">
    <name type="scientific">Puccinia coronata f. sp. avenae</name>
    <dbReference type="NCBI Taxonomy" id="200324"/>
    <lineage>
        <taxon>Eukaryota</taxon>
        <taxon>Fungi</taxon>
        <taxon>Dikarya</taxon>
        <taxon>Basidiomycota</taxon>
        <taxon>Pucciniomycotina</taxon>
        <taxon>Pucciniomycetes</taxon>
        <taxon>Pucciniales</taxon>
        <taxon>Pucciniaceae</taxon>
        <taxon>Puccinia</taxon>
    </lineage>
</organism>
<reference evidence="1 2" key="1">
    <citation type="submission" date="2017-11" db="EMBL/GenBank/DDBJ databases">
        <title>De novo assembly and phasing of dikaryotic genomes from two isolates of Puccinia coronata f. sp. avenae, the causal agent of oat crown rust.</title>
        <authorList>
            <person name="Miller M.E."/>
            <person name="Zhang Y."/>
            <person name="Omidvar V."/>
            <person name="Sperschneider J."/>
            <person name="Schwessinger B."/>
            <person name="Raley C."/>
            <person name="Palmer J.M."/>
            <person name="Garnica D."/>
            <person name="Upadhyaya N."/>
            <person name="Rathjen J."/>
            <person name="Taylor J.M."/>
            <person name="Park R.F."/>
            <person name="Dodds P.N."/>
            <person name="Hirsch C.D."/>
            <person name="Kianian S.F."/>
            <person name="Figueroa M."/>
        </authorList>
    </citation>
    <scope>NUCLEOTIDE SEQUENCE [LARGE SCALE GENOMIC DNA]</scope>
    <source>
        <strain evidence="1">12SD80</strain>
    </source>
</reference>
<evidence type="ECO:0000313" key="1">
    <source>
        <dbReference type="EMBL" id="PLW24607.1"/>
    </source>
</evidence>
<evidence type="ECO:0000313" key="2">
    <source>
        <dbReference type="Proteomes" id="UP000235392"/>
    </source>
</evidence>
<dbReference type="AlphaFoldDB" id="A0A2N5TGI0"/>
<accession>A0A2N5TGI0</accession>
<name>A0A2N5TGI0_9BASI</name>
<dbReference type="EMBL" id="PGCI01000606">
    <property type="protein sequence ID" value="PLW24607.1"/>
    <property type="molecule type" value="Genomic_DNA"/>
</dbReference>
<proteinExistence type="predicted"/>